<evidence type="ECO:0000313" key="2">
    <source>
        <dbReference type="Proteomes" id="UP000010866"/>
    </source>
</evidence>
<dbReference type="HOGENOM" id="CLU_091963_0_0_2"/>
<dbReference type="GeneID" id="14408484"/>
<keyword evidence="2" id="KW-1185">Reference proteome</keyword>
<proteinExistence type="predicted"/>
<name>L0L0S1_METHD</name>
<dbReference type="RefSeq" id="WP_015325715.1">
    <property type="nucleotide sequence ID" value="NC_019977.1"/>
</dbReference>
<accession>L0L0S1</accession>
<dbReference type="AlphaFoldDB" id="L0L0S1"/>
<organism evidence="1 2">
    <name type="scientific">Methanomethylovorans hollandica (strain DSM 15978 / NBRC 107637 / DMS1)</name>
    <dbReference type="NCBI Taxonomy" id="867904"/>
    <lineage>
        <taxon>Archaea</taxon>
        <taxon>Methanobacteriati</taxon>
        <taxon>Methanobacteriota</taxon>
        <taxon>Stenosarchaea group</taxon>
        <taxon>Methanomicrobia</taxon>
        <taxon>Methanosarcinales</taxon>
        <taxon>Methanosarcinaceae</taxon>
        <taxon>Methanomethylovorans</taxon>
    </lineage>
</organism>
<dbReference type="KEGG" id="mhz:Metho_2406"/>
<dbReference type="EMBL" id="CP003362">
    <property type="protein sequence ID" value="AGB50550.1"/>
    <property type="molecule type" value="Genomic_DNA"/>
</dbReference>
<evidence type="ECO:0000313" key="1">
    <source>
        <dbReference type="EMBL" id="AGB50550.1"/>
    </source>
</evidence>
<reference evidence="2" key="1">
    <citation type="submission" date="2012-02" db="EMBL/GenBank/DDBJ databases">
        <title>Complete sequence of chromosome of Methanomethylovorans hollandica DSM 15978.</title>
        <authorList>
            <person name="Lucas S."/>
            <person name="Copeland A."/>
            <person name="Lapidus A."/>
            <person name="Glavina del Rio T."/>
            <person name="Dalin E."/>
            <person name="Tice H."/>
            <person name="Bruce D."/>
            <person name="Goodwin L."/>
            <person name="Pitluck S."/>
            <person name="Peters L."/>
            <person name="Mikhailova N."/>
            <person name="Held B."/>
            <person name="Kyrpides N."/>
            <person name="Mavromatis K."/>
            <person name="Ivanova N."/>
            <person name="Brettin T."/>
            <person name="Detter J.C."/>
            <person name="Han C."/>
            <person name="Larimer F."/>
            <person name="Land M."/>
            <person name="Hauser L."/>
            <person name="Markowitz V."/>
            <person name="Cheng J.-F."/>
            <person name="Hugenholtz P."/>
            <person name="Woyke T."/>
            <person name="Wu D."/>
            <person name="Spring S."/>
            <person name="Schroeder M."/>
            <person name="Brambilla E."/>
            <person name="Klenk H.-P."/>
            <person name="Eisen J.A."/>
        </authorList>
    </citation>
    <scope>NUCLEOTIDE SEQUENCE [LARGE SCALE GENOMIC DNA]</scope>
    <source>
        <strain evidence="2">DSM 15978 / NBRC 107637 / DMS1</strain>
    </source>
</reference>
<sequence precursor="true">MVNRTTKYGLLSIGLLSVLIAGIVLSGYPTQHLQNGSSEKNVQQVSVQVSDDNLEQHVEGNNEEVNSPRIIIPISASLAYLNFTELNQRSESIVIGTVKEILPSKWNTPDGKRQNDSIDNIGGNATIYTDIIITVDKYLKNPLDQKEVRVRIEGGEDEVVGIAVDYEPSFKEGEKVLLYLREDTYPLFNKIGPKHYLVSGYYLGKFTLTDDGLAVREYEYVEQKELLDSIEKGYEPEIKSFEEVKE</sequence>
<protein>
    <submittedName>
        <fullName evidence="1">Uncharacterized protein</fullName>
    </submittedName>
</protein>
<dbReference type="Proteomes" id="UP000010866">
    <property type="component" value="Chromosome"/>
</dbReference>
<gene>
    <name evidence="1" type="ordered locus">Metho_2406</name>
</gene>